<dbReference type="CDD" id="cd14499">
    <property type="entry name" value="CDC14_C"/>
    <property type="match status" value="1"/>
</dbReference>
<dbReference type="Pfam" id="PF14671">
    <property type="entry name" value="DSPn"/>
    <property type="match status" value="1"/>
</dbReference>
<dbReference type="EC" id="3.1.3.48" evidence="2"/>
<geneLocation type="mitochondrion" evidence="7"/>
<dbReference type="AlphaFoldDB" id="A0A3P3Y1V7"/>
<dbReference type="CDD" id="cd17657">
    <property type="entry name" value="CDC14_N"/>
    <property type="match status" value="1"/>
</dbReference>
<dbReference type="PROSITE" id="PS50054">
    <property type="entry name" value="TYR_PHOSPHATASE_DUAL"/>
    <property type="match status" value="1"/>
</dbReference>
<comment type="similarity">
    <text evidence="1">Belongs to the protein-tyrosine phosphatase family. Non-receptor class CDC14 subfamily.</text>
</comment>
<accession>A0A3P3Y1V7</accession>
<reference evidence="7 8" key="1">
    <citation type="submission" date="2018-03" db="EMBL/GenBank/DDBJ databases">
        <authorList>
            <person name="Fogelqvist J."/>
        </authorList>
    </citation>
    <scope>NUCLEOTIDE SEQUENCE [LARGE SCALE GENOMIC DNA]</scope>
</reference>
<dbReference type="InterPro" id="IPR020422">
    <property type="entry name" value="TYR_PHOSPHATASE_DUAL_dom"/>
</dbReference>
<dbReference type="InterPro" id="IPR050561">
    <property type="entry name" value="PTP"/>
</dbReference>
<feature type="domain" description="Tyrosine specific protein phosphatases" evidence="6">
    <location>
        <begin position="409"/>
        <end position="458"/>
    </location>
</feature>
<evidence type="ECO:0000256" key="2">
    <source>
        <dbReference type="ARBA" id="ARBA00013064"/>
    </source>
</evidence>
<name>A0A3P3Y1V7_PLABS</name>
<sequence>MPYAEQAAWRIYGACSNSIDEWGRVCFMCRIVAAGYRSRYLLNRIAPEIVRSLGGIRRRRVEEVVPVWCLKAVFNARALLHSPATPGILQESRSRTSSDACAPVRVSDRCLAIPAVHIDRRRERRGHPNTMLSMLGSVINSGTGNDAGEFSPETNVAEIIPGRLVFMCCPGTSGPPPAHSKNAILFTVDRVLNYEPFFADFGPLNLGQLYRFCQIVESKLQQASNVNRKVIMYTARGPQKKANAGYLVCAYQVLILKRTPEEAWARIAHISPGFIPFRDASMQACLYKLTILHCLQALAAAVRLKFFNVDTFDVSQYEFYERIENGDLNVIVPKKFVHFSGPSNTNRDADGYPAKTPNDYIDTFKKLGVTDIIRLNKKCYDKNKFTKHGFQHHEMYFIDGTTPSLALLERFMNVCEHAKGMVAVHCKAGLGRTGTCVGCYLMKFYRMTAAEQFLEDMQALMWRENDKLRKTSQAAAEKKTAIPYAIEKQLANVSFAEEIATSGSASRKGDEVVIESQGNKLIHQKFDAQHRKSVTEKDIDMDSEISFENLPRALSHSR</sequence>
<evidence type="ECO:0000313" key="8">
    <source>
        <dbReference type="Proteomes" id="UP000290189"/>
    </source>
</evidence>
<dbReference type="InterPro" id="IPR000387">
    <property type="entry name" value="Tyr_Pase_dom"/>
</dbReference>
<gene>
    <name evidence="7" type="ORF">PLBR_LOCUS1326</name>
</gene>
<dbReference type="InterPro" id="IPR029021">
    <property type="entry name" value="Prot-tyrosine_phosphatase-like"/>
</dbReference>
<proteinExistence type="inferred from homology"/>
<dbReference type="EMBL" id="OVEO01000002">
    <property type="protein sequence ID" value="SPQ94111.1"/>
    <property type="molecule type" value="Genomic_DNA"/>
</dbReference>
<keyword evidence="4" id="KW-0904">Protein phosphatase</keyword>
<dbReference type="FunFam" id="3.90.190.10:FF:000006">
    <property type="entry name" value="Dual specificity protein phosphatase CDC14B"/>
    <property type="match status" value="1"/>
</dbReference>
<dbReference type="InterPro" id="IPR016130">
    <property type="entry name" value="Tyr_Pase_AS"/>
</dbReference>
<dbReference type="Pfam" id="PF22785">
    <property type="entry name" value="Tc-R-P"/>
    <property type="match status" value="1"/>
</dbReference>
<keyword evidence="3" id="KW-0378">Hydrolase</keyword>
<dbReference type="GO" id="GO:0004725">
    <property type="term" value="F:protein tyrosine phosphatase activity"/>
    <property type="evidence" value="ECO:0007669"/>
    <property type="project" value="UniProtKB-EC"/>
</dbReference>
<dbReference type="PROSITE" id="PS00383">
    <property type="entry name" value="TYR_PHOSPHATASE_1"/>
    <property type="match status" value="1"/>
</dbReference>
<keyword evidence="7" id="KW-0496">Mitochondrion</keyword>
<evidence type="ECO:0000256" key="4">
    <source>
        <dbReference type="ARBA" id="ARBA00022912"/>
    </source>
</evidence>
<evidence type="ECO:0000256" key="1">
    <source>
        <dbReference type="ARBA" id="ARBA00007315"/>
    </source>
</evidence>
<protein>
    <recommendedName>
        <fullName evidence="2">protein-tyrosine-phosphatase</fullName>
        <ecNumber evidence="2">3.1.3.48</ecNumber>
    </recommendedName>
</protein>
<dbReference type="InterPro" id="IPR029260">
    <property type="entry name" value="DSPn"/>
</dbReference>
<evidence type="ECO:0000256" key="3">
    <source>
        <dbReference type="ARBA" id="ARBA00022801"/>
    </source>
</evidence>
<dbReference type="Proteomes" id="UP000290189">
    <property type="component" value="Unassembled WGS sequence"/>
</dbReference>
<dbReference type="SUPFAM" id="SSF52799">
    <property type="entry name" value="(Phosphotyrosine protein) phosphatases II"/>
    <property type="match status" value="2"/>
</dbReference>
<dbReference type="Gene3D" id="3.90.190.10">
    <property type="entry name" value="Protein tyrosine phosphatase superfamily"/>
    <property type="match status" value="2"/>
</dbReference>
<feature type="domain" description="Tyrosine-protein phosphatase" evidence="5">
    <location>
        <begin position="338"/>
        <end position="481"/>
    </location>
</feature>
<evidence type="ECO:0000259" key="5">
    <source>
        <dbReference type="PROSITE" id="PS50054"/>
    </source>
</evidence>
<dbReference type="InterPro" id="IPR044506">
    <property type="entry name" value="CDC14_C"/>
</dbReference>
<organism evidence="7 8">
    <name type="scientific">Plasmodiophora brassicae</name>
    <name type="common">Clubroot disease agent</name>
    <dbReference type="NCBI Taxonomy" id="37360"/>
    <lineage>
        <taxon>Eukaryota</taxon>
        <taxon>Sar</taxon>
        <taxon>Rhizaria</taxon>
        <taxon>Endomyxa</taxon>
        <taxon>Phytomyxea</taxon>
        <taxon>Plasmodiophorida</taxon>
        <taxon>Plasmodiophoridae</taxon>
        <taxon>Plasmodiophora</taxon>
    </lineage>
</organism>
<dbReference type="PROSITE" id="PS50056">
    <property type="entry name" value="TYR_PHOSPHATASE_2"/>
    <property type="match status" value="1"/>
</dbReference>
<evidence type="ECO:0000259" key="6">
    <source>
        <dbReference type="PROSITE" id="PS50056"/>
    </source>
</evidence>
<dbReference type="PANTHER" id="PTHR23339">
    <property type="entry name" value="TYROSINE SPECIFIC PROTEIN PHOSPHATASE AND DUAL SPECIFICITY PROTEIN PHOSPHATASE"/>
    <property type="match status" value="1"/>
</dbReference>
<evidence type="ECO:0000313" key="7">
    <source>
        <dbReference type="EMBL" id="SPQ94111.1"/>
    </source>
</evidence>